<dbReference type="AlphaFoldDB" id="A0A382S419"/>
<sequence length="252" mass="27439">MKRFIVYIAIIVALSGIYQEALAQDLSLLRRPTNGAISAPMGQGLDLVHSAEPLGKGRFRLRVLNRSNAITVPEFGEGSIYSGGYGIGYGIGDALELNFMVPFLLDSAGGLNKYGTGDPVLGFKLSRPGQLPSNFYTGFQVLFGLPLGYKGEHALDSMGGIRPFSSESFDVGFQGLMDIHFSQVSLYLNGGLYRSGNLDVLTQFVYGVGLEFARHNRRVSFNVEYQSRVAFAQKAWAAGILKFGTRISLFRG</sequence>
<reference evidence="1" key="1">
    <citation type="submission" date="2018-05" db="EMBL/GenBank/DDBJ databases">
        <authorList>
            <person name="Lanie J.A."/>
            <person name="Ng W.-L."/>
            <person name="Kazmierczak K.M."/>
            <person name="Andrzejewski T.M."/>
            <person name="Davidsen T.M."/>
            <person name="Wayne K.J."/>
            <person name="Tettelin H."/>
            <person name="Glass J.I."/>
            <person name="Rusch D."/>
            <person name="Podicherti R."/>
            <person name="Tsui H.-C.T."/>
            <person name="Winkler M.E."/>
        </authorList>
    </citation>
    <scope>NUCLEOTIDE SEQUENCE</scope>
</reference>
<evidence type="ECO:0008006" key="2">
    <source>
        <dbReference type="Google" id="ProtNLM"/>
    </source>
</evidence>
<gene>
    <name evidence="1" type="ORF">METZ01_LOCUS357166</name>
</gene>
<evidence type="ECO:0000313" key="1">
    <source>
        <dbReference type="EMBL" id="SVD04312.1"/>
    </source>
</evidence>
<dbReference type="EMBL" id="UINC01126065">
    <property type="protein sequence ID" value="SVD04312.1"/>
    <property type="molecule type" value="Genomic_DNA"/>
</dbReference>
<organism evidence="1">
    <name type="scientific">marine metagenome</name>
    <dbReference type="NCBI Taxonomy" id="408172"/>
    <lineage>
        <taxon>unclassified sequences</taxon>
        <taxon>metagenomes</taxon>
        <taxon>ecological metagenomes</taxon>
    </lineage>
</organism>
<name>A0A382S419_9ZZZZ</name>
<protein>
    <recommendedName>
        <fullName evidence="2">Outer membrane protein beta-barrel domain-containing protein</fullName>
    </recommendedName>
</protein>
<proteinExistence type="predicted"/>
<feature type="non-terminal residue" evidence="1">
    <location>
        <position position="252"/>
    </location>
</feature>
<accession>A0A382S419</accession>